<dbReference type="EMBL" id="JALZWP010000002">
    <property type="protein sequence ID" value="MCL1627724.1"/>
    <property type="molecule type" value="Genomic_DNA"/>
</dbReference>
<keyword evidence="1" id="KW-0812">Transmembrane</keyword>
<sequence>MTRKTSDDDLALFFEAGQSADLPDALRARILTDAAASIAQPAAPSWRARMKAWAGGWAMPSVAGGVGATLAGVYLGLVMPVSLYDAPVWMDGALGVFEQVTAPIVGVRDPLEMGF</sequence>
<keyword evidence="3" id="KW-1185">Reference proteome</keyword>
<reference evidence="2 3" key="1">
    <citation type="submission" date="2022-05" db="EMBL/GenBank/DDBJ databases">
        <title>Seasonal and diel survey of microbial diversity of the Tyrrhenian coast.</title>
        <authorList>
            <person name="Gattoni G."/>
            <person name="Corral P."/>
        </authorList>
    </citation>
    <scope>NUCLEOTIDE SEQUENCE [LARGE SCALE GENOMIC DNA]</scope>
    <source>
        <strain evidence="2 3">V10</strain>
    </source>
</reference>
<organism evidence="2 3">
    <name type="scientific">Roseinatronobacter domitianus</name>
    <dbReference type="NCBI Taxonomy" id="2940293"/>
    <lineage>
        <taxon>Bacteria</taxon>
        <taxon>Pseudomonadati</taxon>
        <taxon>Pseudomonadota</taxon>
        <taxon>Alphaproteobacteria</taxon>
        <taxon>Rhodobacterales</taxon>
        <taxon>Paracoccaceae</taxon>
        <taxon>Roseinatronobacter</taxon>
    </lineage>
</organism>
<proteinExistence type="predicted"/>
<accession>A0ABT0M0D0</accession>
<comment type="caution">
    <text evidence="2">The sequence shown here is derived from an EMBL/GenBank/DDBJ whole genome shotgun (WGS) entry which is preliminary data.</text>
</comment>
<dbReference type="Proteomes" id="UP001202550">
    <property type="component" value="Unassembled WGS sequence"/>
</dbReference>
<keyword evidence="1" id="KW-1133">Transmembrane helix</keyword>
<evidence type="ECO:0000313" key="3">
    <source>
        <dbReference type="Proteomes" id="UP001202550"/>
    </source>
</evidence>
<evidence type="ECO:0000313" key="2">
    <source>
        <dbReference type="EMBL" id="MCL1627724.1"/>
    </source>
</evidence>
<keyword evidence="1" id="KW-0472">Membrane</keyword>
<dbReference type="RefSeq" id="WP_249056306.1">
    <property type="nucleotide sequence ID" value="NZ_JALZWP010000002.1"/>
</dbReference>
<gene>
    <name evidence="2" type="ORF">M3N55_03185</name>
</gene>
<name>A0ABT0M0D0_9RHOB</name>
<feature type="transmembrane region" description="Helical" evidence="1">
    <location>
        <begin position="57"/>
        <end position="77"/>
    </location>
</feature>
<evidence type="ECO:0000256" key="1">
    <source>
        <dbReference type="SAM" id="Phobius"/>
    </source>
</evidence>
<evidence type="ECO:0008006" key="4">
    <source>
        <dbReference type="Google" id="ProtNLM"/>
    </source>
</evidence>
<protein>
    <recommendedName>
        <fullName evidence="4">Dihydroorotate dehydrogenase</fullName>
    </recommendedName>
</protein>